<reference evidence="2" key="1">
    <citation type="submission" date="2021-01" db="EMBL/GenBank/DDBJ databases">
        <authorList>
            <consortium name="Genoscope - CEA"/>
            <person name="William W."/>
        </authorList>
    </citation>
    <scope>NUCLEOTIDE SEQUENCE</scope>
</reference>
<name>A0A8S1QS60_9CILI</name>
<dbReference type="EMBL" id="CAJJDN010000114">
    <property type="protein sequence ID" value="CAD8117745.1"/>
    <property type="molecule type" value="Genomic_DNA"/>
</dbReference>
<accession>A0A8S1QS60</accession>
<protein>
    <submittedName>
        <fullName evidence="2">Uncharacterized protein</fullName>
    </submittedName>
</protein>
<keyword evidence="3" id="KW-1185">Reference proteome</keyword>
<evidence type="ECO:0000313" key="2">
    <source>
        <dbReference type="EMBL" id="CAD8117745.1"/>
    </source>
</evidence>
<gene>
    <name evidence="2" type="ORF">PSON_ATCC_30995.1.T1140208</name>
</gene>
<proteinExistence type="predicted"/>
<evidence type="ECO:0000256" key="1">
    <source>
        <dbReference type="SAM" id="Coils"/>
    </source>
</evidence>
<feature type="coiled-coil region" evidence="1">
    <location>
        <begin position="66"/>
        <end position="93"/>
    </location>
</feature>
<evidence type="ECO:0000313" key="3">
    <source>
        <dbReference type="Proteomes" id="UP000692954"/>
    </source>
</evidence>
<organism evidence="2 3">
    <name type="scientific">Paramecium sonneborni</name>
    <dbReference type="NCBI Taxonomy" id="65129"/>
    <lineage>
        <taxon>Eukaryota</taxon>
        <taxon>Sar</taxon>
        <taxon>Alveolata</taxon>
        <taxon>Ciliophora</taxon>
        <taxon>Intramacronucleata</taxon>
        <taxon>Oligohymenophorea</taxon>
        <taxon>Peniculida</taxon>
        <taxon>Parameciidae</taxon>
        <taxon>Paramecium</taxon>
    </lineage>
</organism>
<sequence>MIQKFCKVIFFKLQILDYLKNLLKIQVLQVIYIGSLYFVCIKQLKGVQIGNKDDQKSSIYVLIYQRTCIQQNYQSILNKLRNAKRQVIELQVKFNPLVLTLLHQLQII</sequence>
<keyword evidence="1" id="KW-0175">Coiled coil</keyword>
<dbReference type="AlphaFoldDB" id="A0A8S1QS60"/>
<comment type="caution">
    <text evidence="2">The sequence shown here is derived from an EMBL/GenBank/DDBJ whole genome shotgun (WGS) entry which is preliminary data.</text>
</comment>
<dbReference type="Proteomes" id="UP000692954">
    <property type="component" value="Unassembled WGS sequence"/>
</dbReference>